<evidence type="ECO:0000256" key="7">
    <source>
        <dbReference type="SAM" id="MobiDB-lite"/>
    </source>
</evidence>
<evidence type="ECO:0000256" key="4">
    <source>
        <dbReference type="ARBA" id="ARBA00022833"/>
    </source>
</evidence>
<evidence type="ECO:0000256" key="5">
    <source>
        <dbReference type="ARBA" id="ARBA00023242"/>
    </source>
</evidence>
<dbReference type="PRINTS" id="PR00619">
    <property type="entry name" value="GATAZNFINGER"/>
</dbReference>
<reference evidence="9 10" key="1">
    <citation type="journal article" date="2013" name="Curr. Biol.">
        <title>Shared signatures of parasitism and phylogenomics unite Cryptomycota and microsporidia.</title>
        <authorList>
            <person name="James T.Y."/>
            <person name="Pelin A."/>
            <person name="Bonen L."/>
            <person name="Ahrendt S."/>
            <person name="Sain D."/>
            <person name="Corradi N."/>
            <person name="Stajich J.E."/>
        </authorList>
    </citation>
    <scope>NUCLEOTIDE SEQUENCE [LARGE SCALE GENOMIC DNA]</scope>
    <source>
        <strain evidence="9 10">CSF55</strain>
    </source>
</reference>
<dbReference type="SUPFAM" id="SSF57716">
    <property type="entry name" value="Glucocorticoid receptor-like (DNA-binding domain)"/>
    <property type="match status" value="2"/>
</dbReference>
<dbReference type="InterPro" id="IPR013088">
    <property type="entry name" value="Znf_NHR/GATA"/>
</dbReference>
<dbReference type="GO" id="GO:0000122">
    <property type="term" value="P:negative regulation of transcription by RNA polymerase II"/>
    <property type="evidence" value="ECO:0007669"/>
    <property type="project" value="TreeGrafter"/>
</dbReference>
<dbReference type="STRING" id="988480.A0A075B261"/>
<dbReference type="GO" id="GO:0000981">
    <property type="term" value="F:DNA-binding transcription factor activity, RNA polymerase II-specific"/>
    <property type="evidence" value="ECO:0007669"/>
    <property type="project" value="TreeGrafter"/>
</dbReference>
<gene>
    <name evidence="9" type="ORF">O9G_003336</name>
</gene>
<feature type="region of interest" description="Disordered" evidence="7">
    <location>
        <begin position="332"/>
        <end position="358"/>
    </location>
</feature>
<dbReference type="GO" id="GO:0008270">
    <property type="term" value="F:zinc ion binding"/>
    <property type="evidence" value="ECO:0007669"/>
    <property type="project" value="UniProtKB-KW"/>
</dbReference>
<accession>A0A075B261</accession>
<dbReference type="InterPro" id="IPR000679">
    <property type="entry name" value="Znf_GATA"/>
</dbReference>
<dbReference type="PANTHER" id="PTHR10071:SF281">
    <property type="entry name" value="BOX A-BINDING FACTOR-RELATED"/>
    <property type="match status" value="1"/>
</dbReference>
<dbReference type="Proteomes" id="UP000030755">
    <property type="component" value="Unassembled WGS sequence"/>
</dbReference>
<keyword evidence="2" id="KW-0479">Metal-binding</keyword>
<dbReference type="Gene3D" id="3.30.50.10">
    <property type="entry name" value="Erythroid Transcription Factor GATA-1, subunit A"/>
    <property type="match status" value="2"/>
</dbReference>
<dbReference type="PANTHER" id="PTHR10071">
    <property type="entry name" value="TRANSCRIPTION FACTOR GATA FAMILY MEMBER"/>
    <property type="match status" value="1"/>
</dbReference>
<evidence type="ECO:0000313" key="10">
    <source>
        <dbReference type="Proteomes" id="UP000030755"/>
    </source>
</evidence>
<evidence type="ECO:0000256" key="2">
    <source>
        <dbReference type="ARBA" id="ARBA00022723"/>
    </source>
</evidence>
<keyword evidence="10" id="KW-1185">Reference proteome</keyword>
<organism evidence="9 10">
    <name type="scientific">Rozella allomycis (strain CSF55)</name>
    <dbReference type="NCBI Taxonomy" id="988480"/>
    <lineage>
        <taxon>Eukaryota</taxon>
        <taxon>Fungi</taxon>
        <taxon>Fungi incertae sedis</taxon>
        <taxon>Cryptomycota</taxon>
        <taxon>Cryptomycota incertae sedis</taxon>
        <taxon>Rozella</taxon>
    </lineage>
</organism>
<dbReference type="OrthoDB" id="515401at2759"/>
<dbReference type="SMART" id="SM00401">
    <property type="entry name" value="ZnF_GATA"/>
    <property type="match status" value="2"/>
</dbReference>
<keyword evidence="5" id="KW-0539">Nucleus</keyword>
<dbReference type="PROSITE" id="PS00344">
    <property type="entry name" value="GATA_ZN_FINGER_1"/>
    <property type="match status" value="2"/>
</dbReference>
<dbReference type="AlphaFoldDB" id="A0A075B261"/>
<keyword evidence="4" id="KW-0862">Zinc</keyword>
<feature type="domain" description="GATA-type" evidence="8">
    <location>
        <begin position="92"/>
        <end position="149"/>
    </location>
</feature>
<evidence type="ECO:0000259" key="8">
    <source>
        <dbReference type="PROSITE" id="PS50114"/>
    </source>
</evidence>
<evidence type="ECO:0000256" key="3">
    <source>
        <dbReference type="ARBA" id="ARBA00022771"/>
    </source>
</evidence>
<feature type="compositionally biased region" description="Low complexity" evidence="7">
    <location>
        <begin position="344"/>
        <end position="354"/>
    </location>
</feature>
<dbReference type="GO" id="GO:0045944">
    <property type="term" value="P:positive regulation of transcription by RNA polymerase II"/>
    <property type="evidence" value="ECO:0007669"/>
    <property type="project" value="TreeGrafter"/>
</dbReference>
<keyword evidence="3 6" id="KW-0863">Zinc-finger</keyword>
<dbReference type="GO" id="GO:0000978">
    <property type="term" value="F:RNA polymerase II cis-regulatory region sequence-specific DNA binding"/>
    <property type="evidence" value="ECO:0007669"/>
    <property type="project" value="TreeGrafter"/>
</dbReference>
<sequence length="371" mass="42324">MDPFYHFDNNNQNLSSLFYSQNDAQENTTEFNWLSALSMAALQHSSLDPPRHTPNQNLFSQPNEATLPSILNLLSAPINHVSSQVISTSSTDKKSKICANCNCHSTPSWRRNPLNHSQCLCNACGLYYKLHKRMRPFRITEDGSVKVQRNSQTEPHLCCNCSTTQTPLWRRGKNNEILCNRCGLYYKQHGRHRPIQLSRKSRLNHLNKIPKIPDNQLDLLVKCSPTLSNHNKSLNENGMFKFKDFPTGKFDDIEMDSFYGTAESQADNFQALNYQQVENFALKENNTTNLLQGFHEFQNFDLDDNAPIQYINYESENANLIDKSLSVKSAKNTTCDQISDDNRSSPSSASRNSPVPLQVCDLLNSENDSFW</sequence>
<evidence type="ECO:0000313" key="9">
    <source>
        <dbReference type="EMBL" id="EPZ36465.1"/>
    </source>
</evidence>
<dbReference type="HOGENOM" id="CLU_746297_0_0_1"/>
<dbReference type="GO" id="GO:0005634">
    <property type="term" value="C:nucleus"/>
    <property type="evidence" value="ECO:0007669"/>
    <property type="project" value="UniProtKB-SubCell"/>
</dbReference>
<proteinExistence type="predicted"/>
<dbReference type="InterPro" id="IPR039355">
    <property type="entry name" value="Transcription_factor_GATA"/>
</dbReference>
<comment type="subcellular location">
    <subcellularLocation>
        <location evidence="1">Nucleus</location>
    </subcellularLocation>
</comment>
<dbReference type="PROSITE" id="PS50114">
    <property type="entry name" value="GATA_ZN_FINGER_2"/>
    <property type="match status" value="2"/>
</dbReference>
<protein>
    <submittedName>
        <fullName evidence="9">Zinc finger, GATA-type domain-containing protein</fullName>
    </submittedName>
</protein>
<name>A0A075B261_ROZAC</name>
<dbReference type="Pfam" id="PF00320">
    <property type="entry name" value="GATA"/>
    <property type="match status" value="2"/>
</dbReference>
<feature type="domain" description="GATA-type" evidence="8">
    <location>
        <begin position="152"/>
        <end position="205"/>
    </location>
</feature>
<dbReference type="CDD" id="cd00202">
    <property type="entry name" value="ZnF_GATA"/>
    <property type="match status" value="2"/>
</dbReference>
<dbReference type="EMBL" id="KE560559">
    <property type="protein sequence ID" value="EPZ36465.1"/>
    <property type="molecule type" value="Genomic_DNA"/>
</dbReference>
<evidence type="ECO:0000256" key="6">
    <source>
        <dbReference type="PROSITE-ProRule" id="PRU00094"/>
    </source>
</evidence>
<evidence type="ECO:0000256" key="1">
    <source>
        <dbReference type="ARBA" id="ARBA00004123"/>
    </source>
</evidence>